<evidence type="ECO:0000256" key="4">
    <source>
        <dbReference type="ARBA" id="ARBA00022679"/>
    </source>
</evidence>
<evidence type="ECO:0000256" key="7">
    <source>
        <dbReference type="ARBA" id="ARBA00023098"/>
    </source>
</evidence>
<keyword evidence="6 13" id="KW-1133">Transmembrane helix</keyword>
<feature type="region of interest" description="Disordered" evidence="12">
    <location>
        <begin position="282"/>
        <end position="343"/>
    </location>
</feature>
<evidence type="ECO:0000256" key="1">
    <source>
        <dbReference type="ARBA" id="ARBA00004141"/>
    </source>
</evidence>
<evidence type="ECO:0000256" key="12">
    <source>
        <dbReference type="SAM" id="MobiDB-lite"/>
    </source>
</evidence>
<evidence type="ECO:0000313" key="15">
    <source>
        <dbReference type="EMBL" id="MFC6866457.1"/>
    </source>
</evidence>
<evidence type="ECO:0000256" key="6">
    <source>
        <dbReference type="ARBA" id="ARBA00022989"/>
    </source>
</evidence>
<evidence type="ECO:0000256" key="13">
    <source>
        <dbReference type="SAM" id="Phobius"/>
    </source>
</evidence>
<evidence type="ECO:0000256" key="8">
    <source>
        <dbReference type="ARBA" id="ARBA00023136"/>
    </source>
</evidence>
<name>A0ABW2BTX2_9PSEU</name>
<feature type="transmembrane region" description="Helical" evidence="13">
    <location>
        <begin position="7"/>
        <end position="27"/>
    </location>
</feature>
<dbReference type="InterPro" id="IPR050324">
    <property type="entry name" value="CDP-alcohol_PTase-I"/>
</dbReference>
<evidence type="ECO:0000256" key="2">
    <source>
        <dbReference type="ARBA" id="ARBA00010441"/>
    </source>
</evidence>
<keyword evidence="8 13" id="KW-0472">Membrane</keyword>
<proteinExistence type="inferred from homology"/>
<feature type="domain" description="CDP-alcohol phosphatidyltransferase C-terminal" evidence="14">
    <location>
        <begin position="195"/>
        <end position="229"/>
    </location>
</feature>
<feature type="compositionally biased region" description="Low complexity" evidence="12">
    <location>
        <begin position="298"/>
        <end position="307"/>
    </location>
</feature>
<keyword evidence="10" id="KW-1208">Phospholipid metabolism</keyword>
<dbReference type="EMBL" id="JBHSXX010000001">
    <property type="protein sequence ID" value="MFC6866457.1"/>
    <property type="molecule type" value="Genomic_DNA"/>
</dbReference>
<feature type="transmembrane region" description="Helical" evidence="13">
    <location>
        <begin position="72"/>
        <end position="91"/>
    </location>
</feature>
<evidence type="ECO:0000256" key="9">
    <source>
        <dbReference type="ARBA" id="ARBA00023209"/>
    </source>
</evidence>
<protein>
    <submittedName>
        <fullName evidence="15">Phosphatidylcholine/phosphatidylserine synthase</fullName>
    </submittedName>
</protein>
<evidence type="ECO:0000256" key="11">
    <source>
        <dbReference type="RuleBase" id="RU003750"/>
    </source>
</evidence>
<evidence type="ECO:0000313" key="16">
    <source>
        <dbReference type="Proteomes" id="UP001596337"/>
    </source>
</evidence>
<comment type="similarity">
    <text evidence="2 11">Belongs to the CDP-alcohol phosphatidyltransferase class-I family.</text>
</comment>
<dbReference type="Pfam" id="PF08009">
    <property type="entry name" value="CDP-OH_P_tran_2"/>
    <property type="match status" value="1"/>
</dbReference>
<gene>
    <name evidence="15" type="ORF">ACFQGD_04810</name>
</gene>
<comment type="caution">
    <text evidence="15">The sequence shown here is derived from an EMBL/GenBank/DDBJ whole genome shotgun (WGS) entry which is preliminary data.</text>
</comment>
<dbReference type="InterPro" id="IPR048254">
    <property type="entry name" value="CDP_ALCOHOL_P_TRANSF_CS"/>
</dbReference>
<dbReference type="InterPro" id="IPR043130">
    <property type="entry name" value="CDP-OH_PTrfase_TM_dom"/>
</dbReference>
<dbReference type="InterPro" id="IPR012616">
    <property type="entry name" value="CDP-OH_P_trans_C"/>
</dbReference>
<evidence type="ECO:0000256" key="10">
    <source>
        <dbReference type="ARBA" id="ARBA00023264"/>
    </source>
</evidence>
<dbReference type="Proteomes" id="UP001596337">
    <property type="component" value="Unassembled WGS sequence"/>
</dbReference>
<feature type="transmembrane region" description="Helical" evidence="13">
    <location>
        <begin position="158"/>
        <end position="178"/>
    </location>
</feature>
<keyword evidence="9" id="KW-0594">Phospholipid biosynthesis</keyword>
<accession>A0ABW2BTX2</accession>
<dbReference type="Gene3D" id="1.20.120.1760">
    <property type="match status" value="1"/>
</dbReference>
<dbReference type="PANTHER" id="PTHR14269:SF61">
    <property type="entry name" value="CDP-DIACYLGLYCEROL--SERINE O-PHOSPHATIDYLTRANSFERASE"/>
    <property type="match status" value="1"/>
</dbReference>
<dbReference type="Pfam" id="PF01066">
    <property type="entry name" value="CDP-OH_P_transf"/>
    <property type="match status" value="1"/>
</dbReference>
<feature type="transmembrane region" description="Helical" evidence="13">
    <location>
        <begin position="131"/>
        <end position="152"/>
    </location>
</feature>
<keyword evidence="3" id="KW-0444">Lipid biosynthesis</keyword>
<keyword evidence="16" id="KW-1185">Reference proteome</keyword>
<dbReference type="RefSeq" id="WP_345395474.1">
    <property type="nucleotide sequence ID" value="NZ_BAABLA010000024.1"/>
</dbReference>
<sequence>MVRTAPGVRLLPNAITVAALCAGLSAVQFALQGSFALAIVGVVAAAVLDSLDGRIARLLDATSRMGAELDSLSDAISFGVAPALVLFVWQADGNRAGWIAALVFAVCMVLRLARFNTLLDDTDKPPFASEFFVGVPAPAGGLLALMPVILTLEFGTGWWSTGPVVWLWLIAIAALAISRLPTLSLKSVSVPAKAVAPLLVGVGLLVAAIVQYPLIALSVALLLYLAHIPYALYRHAWLANHPEAWDVPARERRAIRRSGRRHRRLGLRRPIRSRIAGASLPRVRLPRNGSAQQTVTAGRSRPSDSGGSSSGSGSAGSGSSTGSRASDGSGRTRNWRRLGLRKQ</sequence>
<keyword evidence="7" id="KW-0443">Lipid metabolism</keyword>
<keyword evidence="4 11" id="KW-0808">Transferase</keyword>
<feature type="transmembrane region" description="Helical" evidence="13">
    <location>
        <begin position="97"/>
        <end position="119"/>
    </location>
</feature>
<feature type="compositionally biased region" description="Low complexity" evidence="12">
    <location>
        <begin position="317"/>
        <end position="332"/>
    </location>
</feature>
<evidence type="ECO:0000256" key="3">
    <source>
        <dbReference type="ARBA" id="ARBA00022516"/>
    </source>
</evidence>
<dbReference type="PROSITE" id="PS00379">
    <property type="entry name" value="CDP_ALCOHOL_P_TRANSF"/>
    <property type="match status" value="1"/>
</dbReference>
<organism evidence="15 16">
    <name type="scientific">Haloechinothrix salitolerans</name>
    <dbReference type="NCBI Taxonomy" id="926830"/>
    <lineage>
        <taxon>Bacteria</taxon>
        <taxon>Bacillati</taxon>
        <taxon>Actinomycetota</taxon>
        <taxon>Actinomycetes</taxon>
        <taxon>Pseudonocardiales</taxon>
        <taxon>Pseudonocardiaceae</taxon>
        <taxon>Haloechinothrix</taxon>
    </lineage>
</organism>
<reference evidence="16" key="1">
    <citation type="journal article" date="2019" name="Int. J. Syst. Evol. Microbiol.">
        <title>The Global Catalogue of Microorganisms (GCM) 10K type strain sequencing project: providing services to taxonomists for standard genome sequencing and annotation.</title>
        <authorList>
            <consortium name="The Broad Institute Genomics Platform"/>
            <consortium name="The Broad Institute Genome Sequencing Center for Infectious Disease"/>
            <person name="Wu L."/>
            <person name="Ma J."/>
        </authorList>
    </citation>
    <scope>NUCLEOTIDE SEQUENCE [LARGE SCALE GENOMIC DNA]</scope>
    <source>
        <strain evidence="16">KCTC 32255</strain>
    </source>
</reference>
<comment type="subcellular location">
    <subcellularLocation>
        <location evidence="1">Membrane</location>
        <topology evidence="1">Multi-pass membrane protein</topology>
    </subcellularLocation>
</comment>
<feature type="compositionally biased region" description="Basic residues" evidence="12">
    <location>
        <begin position="333"/>
        <end position="343"/>
    </location>
</feature>
<keyword evidence="5 13" id="KW-0812">Transmembrane</keyword>
<evidence type="ECO:0000259" key="14">
    <source>
        <dbReference type="Pfam" id="PF08009"/>
    </source>
</evidence>
<evidence type="ECO:0000256" key="5">
    <source>
        <dbReference type="ARBA" id="ARBA00022692"/>
    </source>
</evidence>
<dbReference type="PANTHER" id="PTHR14269">
    <property type="entry name" value="CDP-DIACYLGLYCEROL--GLYCEROL-3-PHOSPHATE 3-PHOSPHATIDYLTRANSFERASE-RELATED"/>
    <property type="match status" value="1"/>
</dbReference>
<dbReference type="InterPro" id="IPR000462">
    <property type="entry name" value="CDP-OH_P_trans"/>
</dbReference>